<proteinExistence type="predicted"/>
<sequence length="513" mass="56684">MFEFYRRSFSNFFNRQDAGCLNKYYTVKSDIERQIDTFNKIKGKKVHTEWDRLNALIINTDKELKDCYERGYVKVKLNDEEKIKKFKNRCNRDSTCNNRAAPVTKPTITKALAQKTCDKGEECKNETPATVDIKSKSKLPSGAANPQSSERKVSQEQGQNQDDEQKSRQGSVIPQSLSGSTPSDGSVRTNGKTSQEFLDHRSTTSSLAETQARPLNAPSASGIRRLDSSPCDPSSECVPKKDFHLTCTSREKILDISGIQTNPSCGKTLDINNPETEDSAGKVIAGQTSSVQDVYKGISDGLHPTNRNYSSIQRADDNSHPKATDEERTGTVVPDSENTGREKVSSVGLARVPYSDVGTNSITSVDMPPYDRTSGSESNSVLFVRGATNGIEIKSGQEPDRERLCEGNSCGSEQVGELTDDNVDIFGKVMNAIQDNPQIIKTSMPIGIALLLGLLFKFTPFWRVFTKKNGKKGAGINEELNSVLQEPSIMDDERSIPFSYGAFEYSTFDQNSY</sequence>
<feature type="compositionally biased region" description="Basic and acidic residues" evidence="1">
    <location>
        <begin position="314"/>
        <end position="329"/>
    </location>
</feature>
<reference evidence="3 4" key="1">
    <citation type="submission" date="2016-07" db="EMBL/GenBank/DDBJ databases">
        <authorList>
            <consortium name="Pathogen Informatics"/>
        </authorList>
    </citation>
    <scope>NUCLEOTIDE SEQUENCE [LARGE SCALE GENOMIC DNA]</scope>
</reference>
<dbReference type="VEuPathDB" id="PlasmoDB:PVX_065190"/>
<keyword evidence="2" id="KW-1133">Transmembrane helix</keyword>
<dbReference type="AlphaFoldDB" id="A0A1G4E485"/>
<name>A0A1G4E485_PLAVI</name>
<evidence type="ECO:0000313" key="4">
    <source>
        <dbReference type="Proteomes" id="UP000196402"/>
    </source>
</evidence>
<dbReference type="Proteomes" id="UP000196402">
    <property type="component" value="Unassembled WGS sequence"/>
</dbReference>
<dbReference type="EMBL" id="FLYH01000141">
    <property type="protein sequence ID" value="SCA59970.1"/>
    <property type="molecule type" value="Genomic_DNA"/>
</dbReference>
<feature type="transmembrane region" description="Helical" evidence="2">
    <location>
        <begin position="444"/>
        <end position="462"/>
    </location>
</feature>
<gene>
    <name evidence="3" type="ORF">PVT01_000057700</name>
</gene>
<protein>
    <submittedName>
        <fullName evidence="3">VIR protein</fullName>
    </submittedName>
</protein>
<evidence type="ECO:0000256" key="1">
    <source>
        <dbReference type="SAM" id="MobiDB-lite"/>
    </source>
</evidence>
<evidence type="ECO:0000313" key="3">
    <source>
        <dbReference type="EMBL" id="SCA59970.1"/>
    </source>
</evidence>
<dbReference type="VEuPathDB" id="PlasmoDB:PVP01_0005460"/>
<dbReference type="VEuPathDB" id="PlasmoDB:PVPAM_080009300"/>
<feature type="compositionally biased region" description="Polar residues" evidence="1">
    <location>
        <begin position="168"/>
        <end position="196"/>
    </location>
</feature>
<organism evidence="3 4">
    <name type="scientific">Plasmodium vivax</name>
    <name type="common">malaria parasite P. vivax</name>
    <dbReference type="NCBI Taxonomy" id="5855"/>
    <lineage>
        <taxon>Eukaryota</taxon>
        <taxon>Sar</taxon>
        <taxon>Alveolata</taxon>
        <taxon>Apicomplexa</taxon>
        <taxon>Aconoidasida</taxon>
        <taxon>Haemosporida</taxon>
        <taxon>Plasmodiidae</taxon>
        <taxon>Plasmodium</taxon>
        <taxon>Plasmodium (Plasmodium)</taxon>
    </lineage>
</organism>
<keyword evidence="2" id="KW-0812">Transmembrane</keyword>
<feature type="region of interest" description="Disordered" evidence="1">
    <location>
        <begin position="122"/>
        <end position="237"/>
    </location>
</feature>
<dbReference type="VEuPathDB" id="PlasmoDB:PVW1_060035000"/>
<accession>A0A1G4E485</accession>
<keyword evidence="2" id="KW-0472">Membrane</keyword>
<feature type="region of interest" description="Disordered" evidence="1">
    <location>
        <begin position="296"/>
        <end position="345"/>
    </location>
</feature>
<evidence type="ECO:0000256" key="2">
    <source>
        <dbReference type="SAM" id="Phobius"/>
    </source>
</evidence>